<feature type="region of interest" description="Disordered" evidence="1">
    <location>
        <begin position="40"/>
        <end position="66"/>
    </location>
</feature>
<evidence type="ECO:0000313" key="3">
    <source>
        <dbReference type="Proteomes" id="UP001064489"/>
    </source>
</evidence>
<reference evidence="2" key="1">
    <citation type="journal article" date="2022" name="Plant J.">
        <title>Strategies of tolerance reflected in two North American maple genomes.</title>
        <authorList>
            <person name="McEvoy S.L."/>
            <person name="Sezen U.U."/>
            <person name="Trouern-Trend A."/>
            <person name="McMahon S.M."/>
            <person name="Schaberg P.G."/>
            <person name="Yang J."/>
            <person name="Wegrzyn J.L."/>
            <person name="Swenson N.G."/>
        </authorList>
    </citation>
    <scope>NUCLEOTIDE SEQUENCE</scope>
    <source>
        <strain evidence="2">91603</strain>
    </source>
</reference>
<name>A0AAD5J5X1_ACENE</name>
<protein>
    <submittedName>
        <fullName evidence="2">Uncharacterized protein</fullName>
    </submittedName>
</protein>
<reference evidence="2" key="2">
    <citation type="submission" date="2023-02" db="EMBL/GenBank/DDBJ databases">
        <authorList>
            <person name="Swenson N.G."/>
            <person name="Wegrzyn J.L."/>
            <person name="Mcevoy S.L."/>
        </authorList>
    </citation>
    <scope>NUCLEOTIDE SEQUENCE</scope>
    <source>
        <strain evidence="2">91603</strain>
        <tissue evidence="2">Leaf</tissue>
    </source>
</reference>
<dbReference type="PANTHER" id="PTHR34222">
    <property type="entry name" value="GAG_PRE-INTEGRS DOMAIN-CONTAINING PROTEIN"/>
    <property type="match status" value="1"/>
</dbReference>
<evidence type="ECO:0000256" key="1">
    <source>
        <dbReference type="SAM" id="MobiDB-lite"/>
    </source>
</evidence>
<evidence type="ECO:0000313" key="2">
    <source>
        <dbReference type="EMBL" id="KAI9185932.1"/>
    </source>
</evidence>
<organism evidence="2 3">
    <name type="scientific">Acer negundo</name>
    <name type="common">Box elder</name>
    <dbReference type="NCBI Taxonomy" id="4023"/>
    <lineage>
        <taxon>Eukaryota</taxon>
        <taxon>Viridiplantae</taxon>
        <taxon>Streptophyta</taxon>
        <taxon>Embryophyta</taxon>
        <taxon>Tracheophyta</taxon>
        <taxon>Spermatophyta</taxon>
        <taxon>Magnoliopsida</taxon>
        <taxon>eudicotyledons</taxon>
        <taxon>Gunneridae</taxon>
        <taxon>Pentapetalae</taxon>
        <taxon>rosids</taxon>
        <taxon>malvids</taxon>
        <taxon>Sapindales</taxon>
        <taxon>Sapindaceae</taxon>
        <taxon>Hippocastanoideae</taxon>
        <taxon>Acereae</taxon>
        <taxon>Acer</taxon>
    </lineage>
</organism>
<accession>A0AAD5J5X1</accession>
<keyword evidence="3" id="KW-1185">Reference proteome</keyword>
<dbReference type="AlphaFoldDB" id="A0AAD5J5X1"/>
<proteinExistence type="predicted"/>
<dbReference type="EMBL" id="JAJSOW010000100">
    <property type="protein sequence ID" value="KAI9185932.1"/>
    <property type="molecule type" value="Genomic_DNA"/>
</dbReference>
<gene>
    <name evidence="2" type="ORF">LWI28_012118</name>
</gene>
<sequence>MEPFPNATKMYSLVRQEEKQQEIQSLPSLIPKSAALNATRYDGRTNIPSNRSGKGGNRQWGSDFDNRRMYKPRPHCDYCDRDGHMRATCYKLHGFPPKQIESLGHQANQATSTLLTDEKSTTTGPFITKEQYNILLAMLSSGSVNSNANLAGIALSVPSHSSWIIDTVFCNKQFGNWNIKEYSFYFSSSKSFSIIICRGKIYDVIVLEIQHINQISCKIRTPAISNLCIASLQCFNVGYSSFELFHREYAG</sequence>
<dbReference type="PANTHER" id="PTHR34222:SF99">
    <property type="entry name" value="PROTEIN, PUTATIVE-RELATED"/>
    <property type="match status" value="1"/>
</dbReference>
<comment type="caution">
    <text evidence="2">The sequence shown here is derived from an EMBL/GenBank/DDBJ whole genome shotgun (WGS) entry which is preliminary data.</text>
</comment>
<dbReference type="Proteomes" id="UP001064489">
    <property type="component" value="Chromosome 3"/>
</dbReference>